<sequence length="298" mass="34297">MRKKSIFILSFFLNFLLVNSQSLFVKDVQKKDIIPFANYFLFLDSAFVHGGYCSDNGKINIPKDILFNKIKVTSLGYENLEVLKNNLSTDTLLLTPTVYPLKEVIIKASKKEEFTTLGYSKSKRKSHLSASKGRKICTFVDNPLNEPKIIHSFLLRIGNLYPTKVGFKLHLFEKDTITNTPGKELLQQEIIVILDGKSRKLIDHDVSRYNIEFPAKGAFVGIEWFGVLNEENSTFKSVDFQNGYIELNDVSENCDTFQQDVFSFYPWKNMERFKDKVKEDVVYKNCPTASFGIIIYKD</sequence>
<feature type="signal peptide" evidence="1">
    <location>
        <begin position="1"/>
        <end position="20"/>
    </location>
</feature>
<keyword evidence="1" id="KW-0732">Signal</keyword>
<evidence type="ECO:0000313" key="3">
    <source>
        <dbReference type="Proteomes" id="UP001460072"/>
    </source>
</evidence>
<evidence type="ECO:0000256" key="1">
    <source>
        <dbReference type="SAM" id="SignalP"/>
    </source>
</evidence>
<gene>
    <name evidence="2" type="ORF">WFZ85_07960</name>
</gene>
<keyword evidence="3" id="KW-1185">Reference proteome</keyword>
<protein>
    <recommendedName>
        <fullName evidence="4">PEGA domain-containing protein</fullName>
    </recommendedName>
</protein>
<comment type="caution">
    <text evidence="2">The sequence shown here is derived from an EMBL/GenBank/DDBJ whole genome shotgun (WGS) entry which is preliminary data.</text>
</comment>
<feature type="chain" id="PRO_5045334340" description="PEGA domain-containing protein" evidence="1">
    <location>
        <begin position="21"/>
        <end position="298"/>
    </location>
</feature>
<evidence type="ECO:0008006" key="4">
    <source>
        <dbReference type="Google" id="ProtNLM"/>
    </source>
</evidence>
<name>A0ABU9N4A0_9FLAO</name>
<dbReference type="Proteomes" id="UP001460072">
    <property type="component" value="Unassembled WGS sequence"/>
</dbReference>
<accession>A0ABU9N4A0</accession>
<organism evidence="2 3">
    <name type="scientific">Flavobacterium aureirubrum</name>
    <dbReference type="NCBI Taxonomy" id="3133147"/>
    <lineage>
        <taxon>Bacteria</taxon>
        <taxon>Pseudomonadati</taxon>
        <taxon>Bacteroidota</taxon>
        <taxon>Flavobacteriia</taxon>
        <taxon>Flavobacteriales</taxon>
        <taxon>Flavobacteriaceae</taxon>
        <taxon>Flavobacterium</taxon>
    </lineage>
</organism>
<evidence type="ECO:0000313" key="2">
    <source>
        <dbReference type="EMBL" id="MEM0542549.1"/>
    </source>
</evidence>
<proteinExistence type="predicted"/>
<dbReference type="EMBL" id="JBCGDO010000008">
    <property type="protein sequence ID" value="MEM0542549.1"/>
    <property type="molecule type" value="Genomic_DNA"/>
</dbReference>
<reference evidence="2 3" key="1">
    <citation type="submission" date="2024-03" db="EMBL/GenBank/DDBJ databases">
        <title>Two novel species of the genus Flavobacterium exhibiting potentially degradation of complex polysaccharides.</title>
        <authorList>
            <person name="Lian X."/>
        </authorList>
    </citation>
    <scope>NUCLEOTIDE SEQUENCE [LARGE SCALE GENOMIC DNA]</scope>
    <source>
        <strain evidence="3">j3</strain>
    </source>
</reference>
<dbReference type="RefSeq" id="WP_342695755.1">
    <property type="nucleotide sequence ID" value="NZ_JBCGDO010000008.1"/>
</dbReference>